<feature type="transmembrane region" description="Helical" evidence="5">
    <location>
        <begin position="594"/>
        <end position="617"/>
    </location>
</feature>
<proteinExistence type="predicted"/>
<dbReference type="RefSeq" id="WP_128986114.1">
    <property type="nucleotide sequence ID" value="NZ_PDJZ01000004.1"/>
</dbReference>
<dbReference type="PIRSF" id="PIRSF015380">
    <property type="entry name" value="Site-sp_rcmb"/>
    <property type="match status" value="1"/>
</dbReference>
<evidence type="ECO:0000256" key="1">
    <source>
        <dbReference type="ARBA" id="ARBA00004141"/>
    </source>
</evidence>
<evidence type="ECO:0000256" key="2">
    <source>
        <dbReference type="ARBA" id="ARBA00022692"/>
    </source>
</evidence>
<feature type="transmembrane region" description="Helical" evidence="5">
    <location>
        <begin position="435"/>
        <end position="457"/>
    </location>
</feature>
<dbReference type="InterPro" id="IPR023271">
    <property type="entry name" value="Aquaporin-like"/>
</dbReference>
<dbReference type="InterPro" id="IPR011385">
    <property type="entry name" value="Site-sp_rcmbase"/>
</dbReference>
<dbReference type="OrthoDB" id="5688397at2"/>
<keyword evidence="4 5" id="KW-0472">Membrane</keyword>
<dbReference type="GO" id="GO:0016020">
    <property type="term" value="C:membrane"/>
    <property type="evidence" value="ECO:0007669"/>
    <property type="project" value="UniProtKB-SubCell"/>
</dbReference>
<comment type="caution">
    <text evidence="6">The sequence shown here is derived from an EMBL/GenBank/DDBJ whole genome shotgun (WGS) entry which is preliminary data.</text>
</comment>
<name>A0A4Q0ZE27_9BACT</name>
<dbReference type="AlphaFoldDB" id="A0A4Q0ZE27"/>
<feature type="transmembrane region" description="Helical" evidence="5">
    <location>
        <begin position="544"/>
        <end position="564"/>
    </location>
</feature>
<dbReference type="Proteomes" id="UP000290870">
    <property type="component" value="Unassembled WGS sequence"/>
</dbReference>
<reference evidence="6 7" key="1">
    <citation type="submission" date="2017-10" db="EMBL/GenBank/DDBJ databases">
        <title>Genomics of the genus Arcobacter.</title>
        <authorList>
            <person name="Perez-Cataluna A."/>
            <person name="Figueras M.J."/>
        </authorList>
    </citation>
    <scope>NUCLEOTIDE SEQUENCE [LARGE SCALE GENOMIC DNA]</scope>
    <source>
        <strain evidence="6 7">F26</strain>
    </source>
</reference>
<accession>A0A4Q0ZE27</accession>
<comment type="subcellular location">
    <subcellularLocation>
        <location evidence="1">Membrane</location>
        <topology evidence="1">Multi-pass membrane protein</topology>
    </subcellularLocation>
</comment>
<protein>
    <submittedName>
        <fullName evidence="6">Recombinase</fullName>
    </submittedName>
</protein>
<feature type="transmembrane region" description="Helical" evidence="5">
    <location>
        <begin position="341"/>
        <end position="362"/>
    </location>
</feature>
<gene>
    <name evidence="6" type="ORF">CRU90_04655</name>
</gene>
<dbReference type="Gene3D" id="1.20.1080.10">
    <property type="entry name" value="Glycerol uptake facilitator protein"/>
    <property type="match status" value="1"/>
</dbReference>
<sequence length="659" mass="76289">MERNFEKLLETLSNNEINVIDKLSSIIDFIRPIDLKNIKTTQNSMQLIISFFQNNKTIPTKISDEINKLLIDTKISTNIVSMGILSSNGFRSEIKERFYNKFMPKPPRKGDFRYIFATLFNKKSDFIWVDLIESKKWKDFFSSIFVNEKYSEKIKMHLFSELLYSAEILSIWIASKESDENFIRLDKTFLNNDSAFIALQRNISDFIQKMQKDFVQIDSIDYDFQHIQFLLEQCDNQIISLKKKSIKNGISVDLTYELERLSQIVQRLKDTLELIKKFDTSTFYFDFIELFKELVKKNSTRNSLFEIYQQNIRIVAKSITNSTSEHGEHYITDNLKQYIKMFLSSCGAGTIIAIMALIKINIIQLQLSHGLETILSSLNYGLGFVIIHLLGFTVATKQPAMTASTFAKAVEKGDQNKANQKMLVDLIFQVSRSQFAAVAGNVLFALIIAFIISYWFISNNQSILSSDEVEYYLKNLQPFPALFFAAIAGVWLFCSGIIAGYFDNRADLLELKDRYYYHPILKKILKDEKREKFAIYLHEHHGSIAGNFFFGVLLGITPYLGYLFDLPLDISHVAFSTAYLGYCSMHVDLTIKEFFLIFYFVLLIGFVNLTVSFILALKVSLLSRDTQFGNIFSFLKLLIIQACKKPHHLLFPFKKREKE</sequence>
<dbReference type="EMBL" id="PDJZ01000004">
    <property type="protein sequence ID" value="RXJ84653.1"/>
    <property type="molecule type" value="Genomic_DNA"/>
</dbReference>
<dbReference type="Pfam" id="PF10136">
    <property type="entry name" value="SpecificRecomb"/>
    <property type="match status" value="1"/>
</dbReference>
<evidence type="ECO:0000256" key="4">
    <source>
        <dbReference type="ARBA" id="ARBA00023136"/>
    </source>
</evidence>
<organism evidence="6 7">
    <name type="scientific">Arcobacter cloacae</name>
    <dbReference type="NCBI Taxonomy" id="1054034"/>
    <lineage>
        <taxon>Bacteria</taxon>
        <taxon>Pseudomonadati</taxon>
        <taxon>Campylobacterota</taxon>
        <taxon>Epsilonproteobacteria</taxon>
        <taxon>Campylobacterales</taxon>
        <taxon>Arcobacteraceae</taxon>
        <taxon>Arcobacter</taxon>
    </lineage>
</organism>
<evidence type="ECO:0000256" key="3">
    <source>
        <dbReference type="ARBA" id="ARBA00022989"/>
    </source>
</evidence>
<evidence type="ECO:0000256" key="5">
    <source>
        <dbReference type="SAM" id="Phobius"/>
    </source>
</evidence>
<feature type="transmembrane region" description="Helical" evidence="5">
    <location>
        <begin position="477"/>
        <end position="502"/>
    </location>
</feature>
<evidence type="ECO:0000313" key="7">
    <source>
        <dbReference type="Proteomes" id="UP000290870"/>
    </source>
</evidence>
<feature type="transmembrane region" description="Helical" evidence="5">
    <location>
        <begin position="374"/>
        <end position="395"/>
    </location>
</feature>
<evidence type="ECO:0000313" key="6">
    <source>
        <dbReference type="EMBL" id="RXJ84653.1"/>
    </source>
</evidence>
<keyword evidence="2 5" id="KW-0812">Transmembrane</keyword>
<keyword evidence="3 5" id="KW-1133">Transmembrane helix</keyword>